<evidence type="ECO:0000256" key="4">
    <source>
        <dbReference type="ARBA" id="ARBA00022840"/>
    </source>
</evidence>
<dbReference type="PROSITE" id="PS50893">
    <property type="entry name" value="ABC_TRANSPORTER_2"/>
    <property type="match status" value="1"/>
</dbReference>
<evidence type="ECO:0000313" key="9">
    <source>
        <dbReference type="Proteomes" id="UP000323105"/>
    </source>
</evidence>
<evidence type="ECO:0000313" key="8">
    <source>
        <dbReference type="EMBL" id="GEQ77336.1"/>
    </source>
</evidence>
<keyword evidence="2" id="KW-1003">Cell membrane</keyword>
<dbReference type="SMART" id="SM00382">
    <property type="entry name" value="AAA"/>
    <property type="match status" value="1"/>
</dbReference>
<evidence type="ECO:0000256" key="6">
    <source>
        <dbReference type="ARBA" id="ARBA00023136"/>
    </source>
</evidence>
<dbReference type="AlphaFoldDB" id="A0A5A7MHZ8"/>
<accession>A0A5A7MHZ8</accession>
<dbReference type="InterPro" id="IPR050086">
    <property type="entry name" value="MetN_ABC_transporter-like"/>
</dbReference>
<evidence type="ECO:0000256" key="3">
    <source>
        <dbReference type="ARBA" id="ARBA00022741"/>
    </source>
</evidence>
<keyword evidence="1" id="KW-0813">Transport</keyword>
<protein>
    <submittedName>
        <fullName evidence="8">Phosphonates import ATP-binding protein PhnC 1</fullName>
    </submittedName>
</protein>
<dbReference type="RefSeq" id="WP_149356771.1">
    <property type="nucleotide sequence ID" value="NZ_BKBW01000012.1"/>
</dbReference>
<dbReference type="Gene3D" id="3.40.50.300">
    <property type="entry name" value="P-loop containing nucleotide triphosphate hydrolases"/>
    <property type="match status" value="1"/>
</dbReference>
<reference evidence="8 9" key="1">
    <citation type="journal article" date="2019" name="Microbiol. Resour. Announc.">
        <title>Draft Genome Sequence of Comamonas testosteroni TA441, a Bacterium That Has a Cryptic Phenol Degradation Gene Cluster.</title>
        <authorList>
            <person name="Arai H."/>
            <person name="Ishii M."/>
        </authorList>
    </citation>
    <scope>NUCLEOTIDE SEQUENCE [LARGE SCALE GENOMIC DNA]</scope>
    <source>
        <strain evidence="8 9">TA441</strain>
    </source>
</reference>
<dbReference type="InterPro" id="IPR017871">
    <property type="entry name" value="ABC_transporter-like_CS"/>
</dbReference>
<dbReference type="PANTHER" id="PTHR43166">
    <property type="entry name" value="AMINO ACID IMPORT ATP-BINDING PROTEIN"/>
    <property type="match status" value="1"/>
</dbReference>
<organism evidence="8 9">
    <name type="scientific">Comamonas testosteroni</name>
    <name type="common">Pseudomonas testosteroni</name>
    <dbReference type="NCBI Taxonomy" id="285"/>
    <lineage>
        <taxon>Bacteria</taxon>
        <taxon>Pseudomonadati</taxon>
        <taxon>Pseudomonadota</taxon>
        <taxon>Betaproteobacteria</taxon>
        <taxon>Burkholderiales</taxon>
        <taxon>Comamonadaceae</taxon>
        <taxon>Comamonas</taxon>
    </lineage>
</organism>
<proteinExistence type="predicted"/>
<keyword evidence="5" id="KW-1278">Translocase</keyword>
<gene>
    <name evidence="8" type="primary">phnC1</name>
    <name evidence="8" type="ORF">CTTA_4341</name>
</gene>
<evidence type="ECO:0000256" key="2">
    <source>
        <dbReference type="ARBA" id="ARBA00022475"/>
    </source>
</evidence>
<keyword evidence="6" id="KW-0472">Membrane</keyword>
<feature type="domain" description="ABC transporter" evidence="7">
    <location>
        <begin position="3"/>
        <end position="248"/>
    </location>
</feature>
<dbReference type="GO" id="GO:0005524">
    <property type="term" value="F:ATP binding"/>
    <property type="evidence" value="ECO:0007669"/>
    <property type="project" value="UniProtKB-KW"/>
</dbReference>
<dbReference type="Pfam" id="PF00005">
    <property type="entry name" value="ABC_tran"/>
    <property type="match status" value="1"/>
</dbReference>
<evidence type="ECO:0000256" key="1">
    <source>
        <dbReference type="ARBA" id="ARBA00022448"/>
    </source>
</evidence>
<dbReference type="PROSITE" id="PS00211">
    <property type="entry name" value="ABC_TRANSPORTER_1"/>
    <property type="match status" value="1"/>
</dbReference>
<dbReference type="InterPro" id="IPR003593">
    <property type="entry name" value="AAA+_ATPase"/>
</dbReference>
<keyword evidence="4 8" id="KW-0067">ATP-binding</keyword>
<dbReference type="SUPFAM" id="SSF52540">
    <property type="entry name" value="P-loop containing nucleoside triphosphate hydrolases"/>
    <property type="match status" value="1"/>
</dbReference>
<dbReference type="InterPro" id="IPR027417">
    <property type="entry name" value="P-loop_NTPase"/>
</dbReference>
<dbReference type="InterPro" id="IPR003439">
    <property type="entry name" value="ABC_transporter-like_ATP-bd"/>
</dbReference>
<dbReference type="PANTHER" id="PTHR43166:SF6">
    <property type="entry name" value="PHOSPHONATES IMPORT ATP-BINDING PROTEIN PHNC"/>
    <property type="match status" value="1"/>
</dbReference>
<sequence>MSFMLDDVGLTHSNGFTALSHISLSAAQGESIALIGPSGAGKTSLLSTIGTAYLPTAGRMQVLGRTASAQSAAHELKALRSRIGTVHQAAPIPLRQRVVTAVLAGKLGQWPLWKALASLAYPQDIAGAREALARVQLDDKLFARCDQLSGGQLQRVGIARVLYQQAGLILADEPVSALDPALSQATVQLLVQEAAARKATLVASLHAVDLALANFARIVGVRDGRLAFDLPAAQVSDAQLQALYAHANGSPADLPTLHKRQAPVAPAGTAAPAPIQVNACR</sequence>
<dbReference type="GO" id="GO:0016887">
    <property type="term" value="F:ATP hydrolysis activity"/>
    <property type="evidence" value="ECO:0007669"/>
    <property type="project" value="InterPro"/>
</dbReference>
<keyword evidence="3" id="KW-0547">Nucleotide-binding</keyword>
<dbReference type="EMBL" id="BKBW01000012">
    <property type="protein sequence ID" value="GEQ77336.1"/>
    <property type="molecule type" value="Genomic_DNA"/>
</dbReference>
<dbReference type="Proteomes" id="UP000323105">
    <property type="component" value="Unassembled WGS sequence"/>
</dbReference>
<comment type="caution">
    <text evidence="8">The sequence shown here is derived from an EMBL/GenBank/DDBJ whole genome shotgun (WGS) entry which is preliminary data.</text>
</comment>
<evidence type="ECO:0000259" key="7">
    <source>
        <dbReference type="PROSITE" id="PS50893"/>
    </source>
</evidence>
<name>A0A5A7MHZ8_COMTE</name>
<evidence type="ECO:0000256" key="5">
    <source>
        <dbReference type="ARBA" id="ARBA00022967"/>
    </source>
</evidence>